<dbReference type="EMBL" id="VASG01000006">
    <property type="protein sequence ID" value="TLP71511.1"/>
    <property type="molecule type" value="Genomic_DNA"/>
</dbReference>
<organism evidence="2 3">
    <name type="scientific">Pseudomonas nitroreducens</name>
    <dbReference type="NCBI Taxonomy" id="46680"/>
    <lineage>
        <taxon>Bacteria</taxon>
        <taxon>Pseudomonadati</taxon>
        <taxon>Pseudomonadota</taxon>
        <taxon>Gammaproteobacteria</taxon>
        <taxon>Pseudomonadales</taxon>
        <taxon>Pseudomonadaceae</taxon>
        <taxon>Pseudomonas</taxon>
    </lineage>
</organism>
<dbReference type="CDD" id="cd06558">
    <property type="entry name" value="crotonase-like"/>
    <property type="match status" value="1"/>
</dbReference>
<dbReference type="PANTHER" id="PTHR43459:SF1">
    <property type="entry name" value="EG:BACN32G11.4 PROTEIN"/>
    <property type="match status" value="1"/>
</dbReference>
<keyword evidence="2" id="KW-0413">Isomerase</keyword>
<dbReference type="SUPFAM" id="SSF52096">
    <property type="entry name" value="ClpP/crotonase"/>
    <property type="match status" value="1"/>
</dbReference>
<dbReference type="InterPro" id="IPR018376">
    <property type="entry name" value="Enoyl-CoA_hyd/isom_CS"/>
</dbReference>
<name>A0A5R8ZYM5_PSENT</name>
<dbReference type="Gene3D" id="3.90.226.10">
    <property type="entry name" value="2-enoyl-CoA Hydratase, Chain A, domain 1"/>
    <property type="match status" value="1"/>
</dbReference>
<dbReference type="AlphaFoldDB" id="A0A5R8ZYM5"/>
<gene>
    <name evidence="2" type="ORF">FEA48_22075</name>
</gene>
<evidence type="ECO:0000313" key="3">
    <source>
        <dbReference type="Proteomes" id="UP000307510"/>
    </source>
</evidence>
<evidence type="ECO:0000313" key="2">
    <source>
        <dbReference type="EMBL" id="TLP71511.1"/>
    </source>
</evidence>
<proteinExistence type="inferred from homology"/>
<comment type="caution">
    <text evidence="2">The sequence shown here is derived from an EMBL/GenBank/DDBJ whole genome shotgun (WGS) entry which is preliminary data.</text>
</comment>
<accession>A0A5R8ZYM5</accession>
<dbReference type="Proteomes" id="UP000307510">
    <property type="component" value="Unassembled WGS sequence"/>
</dbReference>
<evidence type="ECO:0000256" key="1">
    <source>
        <dbReference type="RuleBase" id="RU003707"/>
    </source>
</evidence>
<comment type="similarity">
    <text evidence="1">Belongs to the enoyl-CoA hydratase/isomerase family.</text>
</comment>
<dbReference type="InterPro" id="IPR029045">
    <property type="entry name" value="ClpP/crotonase-like_dom_sf"/>
</dbReference>
<protein>
    <submittedName>
        <fullName evidence="2">Enoyl-CoA hydratase/isomerase family protein</fullName>
    </submittedName>
</protein>
<dbReference type="PROSITE" id="PS00166">
    <property type="entry name" value="ENOYL_COA_HYDRATASE"/>
    <property type="match status" value="1"/>
</dbReference>
<reference evidence="3" key="2">
    <citation type="submission" date="2019-06" db="EMBL/GenBank/DDBJ databases">
        <title>AzeR, a transcriptional regulator that responds to azelaic acid in Pseudomonas nitroreducens.</title>
        <authorList>
            <person name="Bez C."/>
            <person name="Javvadi S.G."/>
            <person name="Bertani I."/>
            <person name="Devescovi G."/>
            <person name="Studholme D.J."/>
            <person name="Geller A."/>
            <person name="Levy A."/>
            <person name="Venturi V."/>
        </authorList>
    </citation>
    <scope>NUCLEOTIDE SEQUENCE [LARGE SCALE GENOMIC DNA]</scope>
    <source>
        <strain evidence="3">DSM 9128</strain>
    </source>
</reference>
<reference evidence="2 3" key="1">
    <citation type="submission" date="2019-05" db="EMBL/GenBank/DDBJ databases">
        <authorList>
            <person name="Moore K."/>
            <person name="O'Neill P."/>
            <person name="Farbos A."/>
            <person name="Studholme D.J."/>
        </authorList>
    </citation>
    <scope>NUCLEOTIDE SEQUENCE [LARGE SCALE GENOMIC DNA]</scope>
    <source>
        <strain evidence="2 3">DSM 9128</strain>
    </source>
</reference>
<dbReference type="InterPro" id="IPR001753">
    <property type="entry name" value="Enoyl-CoA_hydra/iso"/>
</dbReference>
<dbReference type="PANTHER" id="PTHR43459">
    <property type="entry name" value="ENOYL-COA HYDRATASE"/>
    <property type="match status" value="1"/>
</dbReference>
<dbReference type="Pfam" id="PF00378">
    <property type="entry name" value="ECH_1"/>
    <property type="match status" value="1"/>
</dbReference>
<dbReference type="GO" id="GO:0016853">
    <property type="term" value="F:isomerase activity"/>
    <property type="evidence" value="ECO:0007669"/>
    <property type="project" value="UniProtKB-KW"/>
</dbReference>
<dbReference type="RefSeq" id="WP_138215698.1">
    <property type="nucleotide sequence ID" value="NZ_VASG01000006.1"/>
</dbReference>
<sequence>MSSIELCIEDGLARLTLASPERKNALSTAMVAELIDALTGLRRNPEVRALLLSGAGGAFCSGGDVSSMGGTPEAGAVRMRMAETNRLLAALADFDRPVVALVDGVAYGAGFSLALAADFVIASERARFCMAFARIGLVPDLAASWLLPRLVGMQRAREIIYSAREIGAAEAVQLGIALERHDGGRAIERAEELARALAQMSPPAFAMSKRLLARSFENDLATQLDAEAAAQAVALTSGYVKEASARFLRKEAPQYQWPSRRDD</sequence>